<comment type="caution">
    <text evidence="6">The sequence shown here is derived from an EMBL/GenBank/DDBJ whole genome shotgun (WGS) entry which is preliminary data.</text>
</comment>
<evidence type="ECO:0000256" key="4">
    <source>
        <dbReference type="ARBA" id="ARBA00023242"/>
    </source>
</evidence>
<dbReference type="Pfam" id="PF01388">
    <property type="entry name" value="ARID"/>
    <property type="match status" value="1"/>
</dbReference>
<name>A0AAN8VA74_9MAGN</name>
<dbReference type="PANTHER" id="PTHR15348:SF17">
    <property type="entry name" value="AT-RICH INTERACTIVE DOMAIN-CONTAINING PROTEIN 5"/>
    <property type="match status" value="1"/>
</dbReference>
<evidence type="ECO:0000256" key="3">
    <source>
        <dbReference type="ARBA" id="ARBA00023163"/>
    </source>
</evidence>
<accession>A0AAN8VA74</accession>
<evidence type="ECO:0000256" key="2">
    <source>
        <dbReference type="ARBA" id="ARBA00023125"/>
    </source>
</evidence>
<evidence type="ECO:0000313" key="7">
    <source>
        <dbReference type="Proteomes" id="UP001370490"/>
    </source>
</evidence>
<keyword evidence="1" id="KW-0805">Transcription regulation</keyword>
<keyword evidence="4" id="KW-0539">Nucleus</keyword>
<dbReference type="InterPro" id="IPR045147">
    <property type="entry name" value="ARI3A/B/C"/>
</dbReference>
<evidence type="ECO:0000313" key="6">
    <source>
        <dbReference type="EMBL" id="KAK6923442.1"/>
    </source>
</evidence>
<protein>
    <recommendedName>
        <fullName evidence="5">ARID domain-containing protein</fullName>
    </recommendedName>
</protein>
<dbReference type="EMBL" id="JBAMMX010000018">
    <property type="protein sequence ID" value="KAK6923442.1"/>
    <property type="molecule type" value="Genomic_DNA"/>
</dbReference>
<evidence type="ECO:0000259" key="5">
    <source>
        <dbReference type="Pfam" id="PF01388"/>
    </source>
</evidence>
<keyword evidence="7" id="KW-1185">Reference proteome</keyword>
<keyword evidence="3" id="KW-0804">Transcription</keyword>
<dbReference type="SUPFAM" id="SSF46774">
    <property type="entry name" value="ARID-like"/>
    <property type="match status" value="1"/>
</dbReference>
<reference evidence="6 7" key="1">
    <citation type="submission" date="2023-12" db="EMBL/GenBank/DDBJ databases">
        <title>A high-quality genome assembly for Dillenia turbinata (Dilleniales).</title>
        <authorList>
            <person name="Chanderbali A."/>
        </authorList>
    </citation>
    <scope>NUCLEOTIDE SEQUENCE [LARGE SCALE GENOMIC DNA]</scope>
    <source>
        <strain evidence="6">LSX21</strain>
        <tissue evidence="6">Leaf</tissue>
    </source>
</reference>
<dbReference type="Proteomes" id="UP001370490">
    <property type="component" value="Unassembled WGS sequence"/>
</dbReference>
<dbReference type="GO" id="GO:0003677">
    <property type="term" value="F:DNA binding"/>
    <property type="evidence" value="ECO:0007669"/>
    <property type="project" value="UniProtKB-KW"/>
</dbReference>
<dbReference type="InterPro" id="IPR001606">
    <property type="entry name" value="ARID_dom"/>
</dbReference>
<dbReference type="GO" id="GO:0006357">
    <property type="term" value="P:regulation of transcription by RNA polymerase II"/>
    <property type="evidence" value="ECO:0007669"/>
    <property type="project" value="InterPro"/>
</dbReference>
<dbReference type="Gene3D" id="1.10.150.60">
    <property type="entry name" value="ARID DNA-binding domain"/>
    <property type="match status" value="1"/>
</dbReference>
<sequence>MDDLSRTPEEQESFLQEPESFFNERGKHFKHSKFYREPLNCLKLWRAIIDLGGYDEALTLEIPIRLCKTALLRSQDIGQLHDTLVDLILRHYPFLNSHLHRKRVLTSDQDSRITIVPSGDRRKKIEFIPLEESKTI</sequence>
<feature type="domain" description="ARID" evidence="5">
    <location>
        <begin position="10"/>
        <end position="57"/>
    </location>
</feature>
<keyword evidence="2" id="KW-0238">DNA-binding</keyword>
<dbReference type="PANTHER" id="PTHR15348">
    <property type="entry name" value="AT-RICH INTERACTIVE DOMAIN-CONTAINING PROTEIN ARID DOMAIN- CONTAINING PROTEIN DEAD RINGER PROTEIN B-CELL REGULATOR OF IGH TRANSCRIPTION BRIGHT"/>
    <property type="match status" value="1"/>
</dbReference>
<proteinExistence type="predicted"/>
<dbReference type="GO" id="GO:0005634">
    <property type="term" value="C:nucleus"/>
    <property type="evidence" value="ECO:0007669"/>
    <property type="project" value="TreeGrafter"/>
</dbReference>
<evidence type="ECO:0000256" key="1">
    <source>
        <dbReference type="ARBA" id="ARBA00023015"/>
    </source>
</evidence>
<dbReference type="InterPro" id="IPR036431">
    <property type="entry name" value="ARID_dom_sf"/>
</dbReference>
<gene>
    <name evidence="6" type="ORF">RJ641_011746</name>
</gene>
<dbReference type="AlphaFoldDB" id="A0AAN8VA74"/>
<organism evidence="6 7">
    <name type="scientific">Dillenia turbinata</name>
    <dbReference type="NCBI Taxonomy" id="194707"/>
    <lineage>
        <taxon>Eukaryota</taxon>
        <taxon>Viridiplantae</taxon>
        <taxon>Streptophyta</taxon>
        <taxon>Embryophyta</taxon>
        <taxon>Tracheophyta</taxon>
        <taxon>Spermatophyta</taxon>
        <taxon>Magnoliopsida</taxon>
        <taxon>eudicotyledons</taxon>
        <taxon>Gunneridae</taxon>
        <taxon>Pentapetalae</taxon>
        <taxon>Dilleniales</taxon>
        <taxon>Dilleniaceae</taxon>
        <taxon>Dillenia</taxon>
    </lineage>
</organism>